<protein>
    <submittedName>
        <fullName evidence="2">DUF1801 domain-containing protein</fullName>
    </submittedName>
</protein>
<dbReference type="SUPFAM" id="SSF159888">
    <property type="entry name" value="YdhG-like"/>
    <property type="match status" value="1"/>
</dbReference>
<gene>
    <name evidence="2" type="ORF">ETD83_23615</name>
</gene>
<dbReference type="Gene3D" id="3.90.1150.200">
    <property type="match status" value="1"/>
</dbReference>
<dbReference type="Proteomes" id="UP000309174">
    <property type="component" value="Unassembled WGS sequence"/>
</dbReference>
<keyword evidence="3" id="KW-1185">Reference proteome</keyword>
<sequence length="154" mass="16778">MSGTESSTYQGFTAEERAAMRDHVQEQRTAARRDPRAGKAAEKAAAAERDVLAKIAEMRDSDRTMAERVHAVITASAPVLAPKLWYGMPAYALDGKIVCFFQSAEKFKARYATLGFSDQAKLDQGSMWAAGFALTEVTTEVEKQIAALVKQAVS</sequence>
<dbReference type="AlphaFoldDB" id="A0A5C4J7M4"/>
<accession>A0A5C4J7M4</accession>
<dbReference type="EMBL" id="VCKW01000128">
    <property type="protein sequence ID" value="TMQ94745.1"/>
    <property type="molecule type" value="Genomic_DNA"/>
</dbReference>
<feature type="compositionally biased region" description="Polar residues" evidence="1">
    <location>
        <begin position="1"/>
        <end position="11"/>
    </location>
</feature>
<evidence type="ECO:0000256" key="1">
    <source>
        <dbReference type="SAM" id="MobiDB-lite"/>
    </source>
</evidence>
<feature type="region of interest" description="Disordered" evidence="1">
    <location>
        <begin position="1"/>
        <end position="45"/>
    </location>
</feature>
<dbReference type="OrthoDB" id="32458at2"/>
<evidence type="ECO:0000313" key="2">
    <source>
        <dbReference type="EMBL" id="TMQ94745.1"/>
    </source>
</evidence>
<dbReference type="RefSeq" id="WP_138647331.1">
    <property type="nucleotide sequence ID" value="NZ_VCKW01000128.1"/>
</dbReference>
<organism evidence="2 3">
    <name type="scientific">Actinomadura soli</name>
    <dbReference type="NCBI Taxonomy" id="2508997"/>
    <lineage>
        <taxon>Bacteria</taxon>
        <taxon>Bacillati</taxon>
        <taxon>Actinomycetota</taxon>
        <taxon>Actinomycetes</taxon>
        <taxon>Streptosporangiales</taxon>
        <taxon>Thermomonosporaceae</taxon>
        <taxon>Actinomadura</taxon>
    </lineage>
</organism>
<reference evidence="2 3" key="1">
    <citation type="submission" date="2019-05" db="EMBL/GenBank/DDBJ databases">
        <title>Draft genome sequence of Actinomadura sp. 14C53.</title>
        <authorList>
            <person name="Saricaoglu S."/>
            <person name="Isik K."/>
        </authorList>
    </citation>
    <scope>NUCLEOTIDE SEQUENCE [LARGE SCALE GENOMIC DNA]</scope>
    <source>
        <strain evidence="2 3">14C53</strain>
    </source>
</reference>
<proteinExistence type="predicted"/>
<evidence type="ECO:0000313" key="3">
    <source>
        <dbReference type="Proteomes" id="UP000309174"/>
    </source>
</evidence>
<feature type="compositionally biased region" description="Basic and acidic residues" evidence="1">
    <location>
        <begin position="14"/>
        <end position="45"/>
    </location>
</feature>
<name>A0A5C4J7M4_9ACTN</name>
<comment type="caution">
    <text evidence="2">The sequence shown here is derived from an EMBL/GenBank/DDBJ whole genome shotgun (WGS) entry which is preliminary data.</text>
</comment>